<dbReference type="GO" id="GO:0031956">
    <property type="term" value="F:medium-chain fatty acid-CoA ligase activity"/>
    <property type="evidence" value="ECO:0007669"/>
    <property type="project" value="TreeGrafter"/>
</dbReference>
<feature type="domain" description="AMP-binding enzyme C-terminal" evidence="4">
    <location>
        <begin position="452"/>
        <end position="526"/>
    </location>
</feature>
<dbReference type="RefSeq" id="WP_025352031.1">
    <property type="nucleotide sequence ID" value="NZ_CP006850.1"/>
</dbReference>
<keyword evidence="6" id="KW-1185">Reference proteome</keyword>
<dbReference type="OrthoDB" id="9803968at2"/>
<evidence type="ECO:0000259" key="3">
    <source>
        <dbReference type="Pfam" id="PF00501"/>
    </source>
</evidence>
<proteinExistence type="inferred from homology"/>
<dbReference type="PANTHER" id="PTHR43201:SF5">
    <property type="entry name" value="MEDIUM-CHAIN ACYL-COA LIGASE ACSF2, MITOCHONDRIAL"/>
    <property type="match status" value="1"/>
</dbReference>
<comment type="similarity">
    <text evidence="1">Belongs to the ATP-dependent AMP-binding enzyme family.</text>
</comment>
<dbReference type="PATRIC" id="fig|1415166.3.peg.6077"/>
<accession>W5TNE8</accession>
<dbReference type="InterPro" id="IPR045851">
    <property type="entry name" value="AMP-bd_C_sf"/>
</dbReference>
<organism evidence="5 6">
    <name type="scientific">Nocardia nova SH22a</name>
    <dbReference type="NCBI Taxonomy" id="1415166"/>
    <lineage>
        <taxon>Bacteria</taxon>
        <taxon>Bacillati</taxon>
        <taxon>Actinomycetota</taxon>
        <taxon>Actinomycetes</taxon>
        <taxon>Mycobacteriales</taxon>
        <taxon>Nocardiaceae</taxon>
        <taxon>Nocardia</taxon>
    </lineage>
</organism>
<dbReference type="KEGG" id="nno:NONO_c58970"/>
<evidence type="ECO:0000313" key="6">
    <source>
        <dbReference type="Proteomes" id="UP000019150"/>
    </source>
</evidence>
<reference evidence="5 6" key="1">
    <citation type="journal article" date="2014" name="Appl. Environ. Microbiol.">
        <title>Insights into the Microbial Degradation of Rubber and Gutta-Percha by Analysis of the Complete Genome of Nocardia nova SH22a.</title>
        <authorList>
            <person name="Luo Q."/>
            <person name="Hiessl S."/>
            <person name="Poehlein A."/>
            <person name="Daniel R."/>
            <person name="Steinbuchel A."/>
        </authorList>
    </citation>
    <scope>NUCLEOTIDE SEQUENCE [LARGE SCALE GENOMIC DNA]</scope>
    <source>
        <strain evidence="5">SH22a</strain>
    </source>
</reference>
<dbReference type="Gene3D" id="3.30.300.30">
    <property type="match status" value="1"/>
</dbReference>
<dbReference type="eggNOG" id="COG0318">
    <property type="taxonomic scope" value="Bacteria"/>
</dbReference>
<gene>
    <name evidence="5" type="ORF">NONO_c58970</name>
</gene>
<dbReference type="Pfam" id="PF13193">
    <property type="entry name" value="AMP-binding_C"/>
    <property type="match status" value="1"/>
</dbReference>
<dbReference type="PANTHER" id="PTHR43201">
    <property type="entry name" value="ACYL-COA SYNTHETASE"/>
    <property type="match status" value="1"/>
</dbReference>
<dbReference type="HOGENOM" id="CLU_000022_59_7_11"/>
<evidence type="ECO:0000256" key="1">
    <source>
        <dbReference type="ARBA" id="ARBA00006432"/>
    </source>
</evidence>
<dbReference type="STRING" id="1415166.NONO_c58970"/>
<dbReference type="Pfam" id="PF00501">
    <property type="entry name" value="AMP-binding"/>
    <property type="match status" value="1"/>
</dbReference>
<dbReference type="InterPro" id="IPR020845">
    <property type="entry name" value="AMP-binding_CS"/>
</dbReference>
<dbReference type="InterPro" id="IPR000873">
    <property type="entry name" value="AMP-dep_synth/lig_dom"/>
</dbReference>
<dbReference type="GO" id="GO:0006631">
    <property type="term" value="P:fatty acid metabolic process"/>
    <property type="evidence" value="ECO:0007669"/>
    <property type="project" value="TreeGrafter"/>
</dbReference>
<dbReference type="Gene3D" id="3.40.50.12780">
    <property type="entry name" value="N-terminal domain of ligase-like"/>
    <property type="match status" value="1"/>
</dbReference>
<dbReference type="AlphaFoldDB" id="W5TNE8"/>
<feature type="domain" description="AMP-dependent synthetase/ligase" evidence="3">
    <location>
        <begin position="10"/>
        <end position="401"/>
    </location>
</feature>
<sequence length="534" mass="56161">MSASTIPALLDEQARRHGSTVAIAGPDTELTYAELHAAARTVTRAAMAIGVRHGDRIAIWAPNSAHWITTALGLLGAGATLVPIGTRLRGAEAADILRRARCRGLFTVRGFLGIDYPALLDGHELPGLRVTVELPVVPRGEYVPARSGTAHDGAGRQLTNQAREPLSWSEFLAEAELVSPSDAEVRSAATSPGDVSDILFTSGTTGTPKGVLSTHGNTLTVLDRWASAVTLRHGDRYLLINPFSHTFGYKAGIVACLLRAATMVPVDVFDAHAAAEVMAAEAITVLSGPPTVFTDLLRVGRTFPALRLAGTGGAAIPGTLVDRIRDELGADEVFTAYGLTESIGVISVCAPGAPAALTARTVGKALPGSEIRILDPDGIELPAGAPGEIVVRGPNVMSGYLDDPDATARAVDPDGWLHTGDIGTLDADGCLRITDRLKNMFIVGGFNVYPAEVEQALLEYPGITDAAVIGIPDDRLGEVAAAFVVTVDAAFDVDALVGWCRDRLAGYKVPRAVRVVDRLPRNTTGKIRTRDLHL</sequence>
<keyword evidence="2 5" id="KW-0436">Ligase</keyword>
<dbReference type="EMBL" id="CP006850">
    <property type="protein sequence ID" value="AHH20674.1"/>
    <property type="molecule type" value="Genomic_DNA"/>
</dbReference>
<dbReference type="SUPFAM" id="SSF56801">
    <property type="entry name" value="Acetyl-CoA synthetase-like"/>
    <property type="match status" value="1"/>
</dbReference>
<evidence type="ECO:0000259" key="4">
    <source>
        <dbReference type="Pfam" id="PF13193"/>
    </source>
</evidence>
<dbReference type="PROSITE" id="PS00455">
    <property type="entry name" value="AMP_BINDING"/>
    <property type="match status" value="1"/>
</dbReference>
<dbReference type="InterPro" id="IPR025110">
    <property type="entry name" value="AMP-bd_C"/>
</dbReference>
<evidence type="ECO:0000256" key="2">
    <source>
        <dbReference type="ARBA" id="ARBA00022598"/>
    </source>
</evidence>
<dbReference type="InterPro" id="IPR042099">
    <property type="entry name" value="ANL_N_sf"/>
</dbReference>
<protein>
    <submittedName>
        <fullName evidence="5">Putative AMP-dependent ligase</fullName>
    </submittedName>
</protein>
<name>W5TNE8_9NOCA</name>
<dbReference type="Proteomes" id="UP000019150">
    <property type="component" value="Chromosome"/>
</dbReference>
<evidence type="ECO:0000313" key="5">
    <source>
        <dbReference type="EMBL" id="AHH20674.1"/>
    </source>
</evidence>